<reference evidence="5" key="1">
    <citation type="submission" date="2018-02" db="EMBL/GenBank/DDBJ databases">
        <authorList>
            <person name="O'Hara-Hanley K."/>
            <person name="Soby S."/>
        </authorList>
    </citation>
    <scope>NUCLEOTIDE SEQUENCE [LARGE SCALE GENOMIC DNA]</scope>
    <source>
        <strain evidence="5">MWU14-2602</strain>
    </source>
</reference>
<accession>A0A2S5DDH5</accession>
<dbReference type="Pfam" id="PF00990">
    <property type="entry name" value="GGDEF"/>
    <property type="match status" value="1"/>
</dbReference>
<dbReference type="EMBL" id="PQWB01000073">
    <property type="protein sequence ID" value="POZ61104.1"/>
    <property type="molecule type" value="Genomic_DNA"/>
</dbReference>
<dbReference type="InterPro" id="IPR029787">
    <property type="entry name" value="Nucleotide_cyclase"/>
</dbReference>
<dbReference type="InterPro" id="IPR000160">
    <property type="entry name" value="GGDEF_dom"/>
</dbReference>
<gene>
    <name evidence="4" type="ORF">C2I19_15575</name>
</gene>
<keyword evidence="5" id="KW-1185">Reference proteome</keyword>
<name>A0A2S5DDH5_9NEIS</name>
<dbReference type="Gene3D" id="3.30.70.270">
    <property type="match status" value="1"/>
</dbReference>
<proteinExistence type="predicted"/>
<evidence type="ECO:0000259" key="3">
    <source>
        <dbReference type="PROSITE" id="PS50887"/>
    </source>
</evidence>
<dbReference type="PANTHER" id="PTHR45138:SF9">
    <property type="entry name" value="DIGUANYLATE CYCLASE DGCM-RELATED"/>
    <property type="match status" value="1"/>
</dbReference>
<organism evidence="4 5">
    <name type="scientific">Chromobacterium alticapitis</name>
    <dbReference type="NCBI Taxonomy" id="2073169"/>
    <lineage>
        <taxon>Bacteria</taxon>
        <taxon>Pseudomonadati</taxon>
        <taxon>Pseudomonadota</taxon>
        <taxon>Betaproteobacteria</taxon>
        <taxon>Neisseriales</taxon>
        <taxon>Chromobacteriaceae</taxon>
        <taxon>Chromobacterium</taxon>
    </lineage>
</organism>
<dbReference type="InterPro" id="IPR050469">
    <property type="entry name" value="Diguanylate_Cyclase"/>
</dbReference>
<dbReference type="GO" id="GO:1902201">
    <property type="term" value="P:negative regulation of bacterial-type flagellum-dependent cell motility"/>
    <property type="evidence" value="ECO:0007669"/>
    <property type="project" value="TreeGrafter"/>
</dbReference>
<dbReference type="OrthoDB" id="9813903at2"/>
<dbReference type="SMART" id="SM00267">
    <property type="entry name" value="GGDEF"/>
    <property type="match status" value="1"/>
</dbReference>
<evidence type="ECO:0000313" key="5">
    <source>
        <dbReference type="Proteomes" id="UP000237082"/>
    </source>
</evidence>
<dbReference type="GO" id="GO:0052621">
    <property type="term" value="F:diguanylate cyclase activity"/>
    <property type="evidence" value="ECO:0007669"/>
    <property type="project" value="UniProtKB-EC"/>
</dbReference>
<evidence type="ECO:0000256" key="1">
    <source>
        <dbReference type="ARBA" id="ARBA00012528"/>
    </source>
</evidence>
<dbReference type="Pfam" id="PF13188">
    <property type="entry name" value="PAS_8"/>
    <property type="match status" value="1"/>
</dbReference>
<comment type="catalytic activity">
    <reaction evidence="2">
        <text>2 GTP = 3',3'-c-di-GMP + 2 diphosphate</text>
        <dbReference type="Rhea" id="RHEA:24898"/>
        <dbReference type="ChEBI" id="CHEBI:33019"/>
        <dbReference type="ChEBI" id="CHEBI:37565"/>
        <dbReference type="ChEBI" id="CHEBI:58805"/>
        <dbReference type="EC" id="2.7.7.65"/>
    </reaction>
</comment>
<dbReference type="AlphaFoldDB" id="A0A2S5DDH5"/>
<dbReference type="SUPFAM" id="SSF55073">
    <property type="entry name" value="Nucleotide cyclase"/>
    <property type="match status" value="1"/>
</dbReference>
<dbReference type="InterPro" id="IPR043128">
    <property type="entry name" value="Rev_trsase/Diguanyl_cyclase"/>
</dbReference>
<dbReference type="CDD" id="cd01949">
    <property type="entry name" value="GGDEF"/>
    <property type="match status" value="1"/>
</dbReference>
<dbReference type="EC" id="2.7.7.65" evidence="1"/>
<evidence type="ECO:0000313" key="4">
    <source>
        <dbReference type="EMBL" id="POZ61104.1"/>
    </source>
</evidence>
<comment type="caution">
    <text evidence="4">The sequence shown here is derived from an EMBL/GenBank/DDBJ whole genome shotgun (WGS) entry which is preliminary data.</text>
</comment>
<evidence type="ECO:0000256" key="2">
    <source>
        <dbReference type="ARBA" id="ARBA00034247"/>
    </source>
</evidence>
<protein>
    <recommendedName>
        <fullName evidence="1">diguanylate cyclase</fullName>
        <ecNumber evidence="1">2.7.7.65</ecNumber>
    </recommendedName>
</protein>
<dbReference type="NCBIfam" id="TIGR00254">
    <property type="entry name" value="GGDEF"/>
    <property type="match status" value="1"/>
</dbReference>
<sequence>MSDPCSETDIAGRLLSLQMGSQLLIALFDPHDQLRFANPAFCSTFGVGADERLSWEQLMRRGYEKGHGSCIRTDDIEAWITSARSRRGKQPFRTFEADLTDGRWIWMTETVQADGWMLCVGSDISSLHADERELRVARDLAQRAALTDALTGISNRAHIMGHLEALLRRAPISGAVAILDLDHFKRINDTHGHLTGDEVLRDFVRRVQPLLKPNEGLGRMGGEEFLLLLPDRALREAELMVTALLAAVAQSRPLVDKPDFFYTCSAGLTLLKDGDVAAAALARADDGLYRAKDAGRNRLVTWL</sequence>
<feature type="domain" description="GGDEF" evidence="3">
    <location>
        <begin position="172"/>
        <end position="303"/>
    </location>
</feature>
<dbReference type="GO" id="GO:0043709">
    <property type="term" value="P:cell adhesion involved in single-species biofilm formation"/>
    <property type="evidence" value="ECO:0007669"/>
    <property type="project" value="TreeGrafter"/>
</dbReference>
<dbReference type="CDD" id="cd00130">
    <property type="entry name" value="PAS"/>
    <property type="match status" value="1"/>
</dbReference>
<dbReference type="GO" id="GO:0005886">
    <property type="term" value="C:plasma membrane"/>
    <property type="evidence" value="ECO:0007669"/>
    <property type="project" value="TreeGrafter"/>
</dbReference>
<dbReference type="PANTHER" id="PTHR45138">
    <property type="entry name" value="REGULATORY COMPONENTS OF SENSORY TRANSDUCTION SYSTEM"/>
    <property type="match status" value="1"/>
</dbReference>
<dbReference type="InterPro" id="IPR035965">
    <property type="entry name" value="PAS-like_dom_sf"/>
</dbReference>
<dbReference type="Proteomes" id="UP000237082">
    <property type="component" value="Unassembled WGS sequence"/>
</dbReference>
<dbReference type="SUPFAM" id="SSF55785">
    <property type="entry name" value="PYP-like sensor domain (PAS domain)"/>
    <property type="match status" value="1"/>
</dbReference>
<dbReference type="InterPro" id="IPR000014">
    <property type="entry name" value="PAS"/>
</dbReference>
<dbReference type="RefSeq" id="WP_103903591.1">
    <property type="nucleotide sequence ID" value="NZ_PQWB01000073.1"/>
</dbReference>
<dbReference type="PROSITE" id="PS50887">
    <property type="entry name" value="GGDEF"/>
    <property type="match status" value="1"/>
</dbReference>